<accession>A0A1T4MIN0</accession>
<dbReference type="OrthoDB" id="9803241at2"/>
<dbReference type="PANTHER" id="PTHR21015:SF22">
    <property type="entry name" value="GLYCOSYLTRANSFERASE"/>
    <property type="match status" value="1"/>
</dbReference>
<dbReference type="InterPro" id="IPR007235">
    <property type="entry name" value="Glyco_trans_28_C"/>
</dbReference>
<dbReference type="Pfam" id="PF04101">
    <property type="entry name" value="Glyco_tran_28_C"/>
    <property type="match status" value="1"/>
</dbReference>
<proteinExistence type="predicted"/>
<gene>
    <name evidence="2" type="ORF">SAMN04488132_103408</name>
</gene>
<dbReference type="AlphaFoldDB" id="A0A1T4MIN0"/>
<dbReference type="STRING" id="413434.SAMN04488132_103408"/>
<dbReference type="PANTHER" id="PTHR21015">
    <property type="entry name" value="UDP-N-ACETYLGLUCOSAMINE--N-ACETYLMURAMYL-(PENTAPEPTIDE) PYROPHOSPHORYL-UNDECAPRENOL N-ACETYLGLUCOSAMINE TRANSFERASE 1"/>
    <property type="match status" value="1"/>
</dbReference>
<dbReference type="GO" id="GO:0016758">
    <property type="term" value="F:hexosyltransferase activity"/>
    <property type="evidence" value="ECO:0007669"/>
    <property type="project" value="InterPro"/>
</dbReference>
<dbReference type="SUPFAM" id="SSF53756">
    <property type="entry name" value="UDP-Glycosyltransferase/glycogen phosphorylase"/>
    <property type="match status" value="1"/>
</dbReference>
<evidence type="ECO:0000259" key="1">
    <source>
        <dbReference type="Pfam" id="PF04101"/>
    </source>
</evidence>
<feature type="domain" description="Glycosyl transferase family 28 C-terminal" evidence="1">
    <location>
        <begin position="237"/>
        <end position="337"/>
    </location>
</feature>
<name>A0A1T4MIN0_9BACT</name>
<dbReference type="RefSeq" id="WP_078830873.1">
    <property type="nucleotide sequence ID" value="NZ_FUWH01000003.1"/>
</dbReference>
<dbReference type="Gene3D" id="3.40.50.2000">
    <property type="entry name" value="Glycogen Phosphorylase B"/>
    <property type="match status" value="1"/>
</dbReference>
<reference evidence="2 3" key="1">
    <citation type="submission" date="2017-02" db="EMBL/GenBank/DDBJ databases">
        <authorList>
            <person name="Peterson S.W."/>
        </authorList>
    </citation>
    <scope>NUCLEOTIDE SEQUENCE [LARGE SCALE GENOMIC DNA]</scope>
    <source>
        <strain evidence="2 3">DSM 22335</strain>
    </source>
</reference>
<dbReference type="Proteomes" id="UP000190888">
    <property type="component" value="Unassembled WGS sequence"/>
</dbReference>
<evidence type="ECO:0000313" key="3">
    <source>
        <dbReference type="Proteomes" id="UP000190888"/>
    </source>
</evidence>
<protein>
    <recommendedName>
        <fullName evidence="1">Glycosyl transferase family 28 C-terminal domain-containing protein</fullName>
    </recommendedName>
</protein>
<dbReference type="EMBL" id="FUWH01000003">
    <property type="protein sequence ID" value="SJZ66812.1"/>
    <property type="molecule type" value="Genomic_DNA"/>
</dbReference>
<keyword evidence="3" id="KW-1185">Reference proteome</keyword>
<sequence length="363" mass="41266">MPPPVTFNKGKVLVAPLDWGLGHATRCIPLIRALTASGYEVLVAAEGAQEELLRREFPELQFMYLAGYRVKYSKARWSLPFVLMKQAPYILKIIAKEQAWLKQTIKEHNISLVISDNRYGLYSDSIPAVFITHQLTIKAPFSWLEKLLRKINYRYINRFTACWVPDMAVTPVAGVLSHPSEMPDVPVHYMGLLARFEAEQLPVIYDQCIVLSGPEPQRTLLEKFILKDLPALSGKTVLVRGKPGDTQELNVPNHVTVYNHLDTATMARAFVQSDLIICRSGYTTVMELLQLRKKALLIPTPGQTEQEYLAHTLMESGFCFSVTQQELKLLQDTDKARTFSYRFTNPEIFNGVKLQQLLAELNR</sequence>
<organism evidence="2 3">
    <name type="scientific">Sediminibacterium ginsengisoli</name>
    <dbReference type="NCBI Taxonomy" id="413434"/>
    <lineage>
        <taxon>Bacteria</taxon>
        <taxon>Pseudomonadati</taxon>
        <taxon>Bacteroidota</taxon>
        <taxon>Chitinophagia</taxon>
        <taxon>Chitinophagales</taxon>
        <taxon>Chitinophagaceae</taxon>
        <taxon>Sediminibacterium</taxon>
    </lineage>
</organism>
<evidence type="ECO:0000313" key="2">
    <source>
        <dbReference type="EMBL" id="SJZ66812.1"/>
    </source>
</evidence>